<accession>S5Y502</accession>
<evidence type="ECO:0000256" key="3">
    <source>
        <dbReference type="ARBA" id="ARBA00023136"/>
    </source>
</evidence>
<dbReference type="Proteomes" id="UP000015480">
    <property type="component" value="Plasmid pAMI4"/>
</dbReference>
<feature type="transmembrane region" description="Helical" evidence="4">
    <location>
        <begin position="325"/>
        <end position="349"/>
    </location>
</feature>
<dbReference type="KEGG" id="pami:JCM7686_pAMI4p124"/>
<feature type="transmembrane region" description="Helical" evidence="4">
    <location>
        <begin position="95"/>
        <end position="113"/>
    </location>
</feature>
<organism evidence="5 6">
    <name type="scientific">Paracoccus aminophilus JCM 7686</name>
    <dbReference type="NCBI Taxonomy" id="1367847"/>
    <lineage>
        <taxon>Bacteria</taxon>
        <taxon>Pseudomonadati</taxon>
        <taxon>Pseudomonadota</taxon>
        <taxon>Alphaproteobacteria</taxon>
        <taxon>Rhodobacterales</taxon>
        <taxon>Paracoccaceae</taxon>
        <taxon>Paracoccus</taxon>
    </lineage>
</organism>
<feature type="transmembrane region" description="Helical" evidence="4">
    <location>
        <begin position="154"/>
        <end position="174"/>
    </location>
</feature>
<evidence type="ECO:0000256" key="4">
    <source>
        <dbReference type="SAM" id="Phobius"/>
    </source>
</evidence>
<feature type="transmembrane region" description="Helical" evidence="4">
    <location>
        <begin position="64"/>
        <end position="83"/>
    </location>
</feature>
<geneLocation type="plasmid" evidence="5 6">
    <name>pAMI4</name>
</geneLocation>
<protein>
    <recommendedName>
        <fullName evidence="7">MFS transporter</fullName>
    </recommendedName>
</protein>
<reference evidence="5 6" key="1">
    <citation type="journal article" date="2014" name="BMC Genomics">
        <title>Architecture and functions of a multipartite genome of the methylotrophic bacterium Paracoccus aminophilus JCM 7686, containing primary and secondary chromids.</title>
        <authorList>
            <person name="Dziewit L."/>
            <person name="Czarnecki J."/>
            <person name="Wibberg D."/>
            <person name="Radlinska M."/>
            <person name="Mrozek P."/>
            <person name="Szymczak M."/>
            <person name="Schluter A."/>
            <person name="Puhler A."/>
            <person name="Bartosik D."/>
        </authorList>
    </citation>
    <scope>NUCLEOTIDE SEQUENCE [LARGE SCALE GENOMIC DNA]</scope>
    <source>
        <strain evidence="5">JCM 7686</strain>
        <plasmid evidence="6">Plasmid pAMI4</plasmid>
    </source>
</reference>
<keyword evidence="1 4" id="KW-0812">Transmembrane</keyword>
<dbReference type="PATRIC" id="fig|1367847.3.peg.3754"/>
<keyword evidence="6" id="KW-1185">Reference proteome</keyword>
<evidence type="ECO:0008006" key="7">
    <source>
        <dbReference type="Google" id="ProtNLM"/>
    </source>
</evidence>
<dbReference type="Pfam" id="PF07690">
    <property type="entry name" value="MFS_1"/>
    <property type="match status" value="1"/>
</dbReference>
<sequence>MNPEMTSASGPLGDARPPATRPLTPARALAALAITQNIGYGTIFYSYATLNRAMTAEFGFETSAGFLVISVAMLLSGLCGAGFGRLLDRGDPARYMLWGSLVTGLLYVLLAAAPSYWVVAVAIVALQISGIAVLYSTSFPLLSRFPEAEARRAITRLSLIAGFASTLFWPLVIWGTETLGWRGLTAVYAGLHLGVALPLHLWMARQSLPAPRLAPVSASPETDRALRQRRFWPLAISFAATGFIGTVLMVHLVPLLEGLRMGAALYLATTAVGPAMVLARIVSAVFWPEVHPLKPAFVAALLFPFGIVLLLILPQPVAAGIGLCIAYGIAHGLFVIIGGTLPLAVFGPIGYGEILGRINRVRMVTGAFAPALFAYAQSGLGPNAALVLLVGIGGVGILCLIDLARQIQPGREGNPPSGALA</sequence>
<dbReference type="Gene3D" id="1.20.1250.20">
    <property type="entry name" value="MFS general substrate transporter like domains"/>
    <property type="match status" value="1"/>
</dbReference>
<keyword evidence="5" id="KW-0614">Plasmid</keyword>
<dbReference type="GO" id="GO:0022857">
    <property type="term" value="F:transmembrane transporter activity"/>
    <property type="evidence" value="ECO:0007669"/>
    <property type="project" value="InterPro"/>
</dbReference>
<evidence type="ECO:0000256" key="1">
    <source>
        <dbReference type="ARBA" id="ARBA00022692"/>
    </source>
</evidence>
<dbReference type="InterPro" id="IPR011701">
    <property type="entry name" value="MFS"/>
</dbReference>
<keyword evidence="3 4" id="KW-0472">Membrane</keyword>
<feature type="transmembrane region" description="Helical" evidence="4">
    <location>
        <begin position="119"/>
        <end position="142"/>
    </location>
</feature>
<dbReference type="InterPro" id="IPR036259">
    <property type="entry name" value="MFS_trans_sf"/>
</dbReference>
<dbReference type="AlphaFoldDB" id="S5Y502"/>
<keyword evidence="2 4" id="KW-1133">Transmembrane helix</keyword>
<dbReference type="HOGENOM" id="CLU_001265_59_0_5"/>
<evidence type="ECO:0000313" key="5">
    <source>
        <dbReference type="EMBL" id="AGT10815.1"/>
    </source>
</evidence>
<feature type="transmembrane region" description="Helical" evidence="4">
    <location>
        <begin position="384"/>
        <end position="404"/>
    </location>
</feature>
<gene>
    <name evidence="5" type="ORF">JCM7686_pAMI4p124</name>
</gene>
<dbReference type="EMBL" id="CP006652">
    <property type="protein sequence ID" value="AGT10815.1"/>
    <property type="molecule type" value="Genomic_DNA"/>
</dbReference>
<feature type="transmembrane region" description="Helical" evidence="4">
    <location>
        <begin position="265"/>
        <end position="287"/>
    </location>
</feature>
<feature type="transmembrane region" description="Helical" evidence="4">
    <location>
        <begin position="296"/>
        <end position="313"/>
    </location>
</feature>
<evidence type="ECO:0000313" key="6">
    <source>
        <dbReference type="Proteomes" id="UP000015480"/>
    </source>
</evidence>
<proteinExistence type="predicted"/>
<name>S5Y502_PARAH</name>
<feature type="transmembrane region" description="Helical" evidence="4">
    <location>
        <begin position="361"/>
        <end position="378"/>
    </location>
</feature>
<dbReference type="SUPFAM" id="SSF103473">
    <property type="entry name" value="MFS general substrate transporter"/>
    <property type="match status" value="1"/>
</dbReference>
<evidence type="ECO:0000256" key="2">
    <source>
        <dbReference type="ARBA" id="ARBA00022989"/>
    </source>
</evidence>
<dbReference type="eggNOG" id="COG2814">
    <property type="taxonomic scope" value="Bacteria"/>
</dbReference>
<feature type="transmembrane region" description="Helical" evidence="4">
    <location>
        <begin position="186"/>
        <end position="204"/>
    </location>
</feature>
<feature type="transmembrane region" description="Helical" evidence="4">
    <location>
        <begin position="231"/>
        <end position="253"/>
    </location>
</feature>